<evidence type="ECO:0000256" key="4">
    <source>
        <dbReference type="ARBA" id="ARBA00023139"/>
    </source>
</evidence>
<sequence length="61" mass="6247">MFKISAILLALALTACGYKGPLELPAGPAPEPLLGNPKPAKPAPATKIDPDVSTDKKALPQ</sequence>
<evidence type="ECO:0000256" key="2">
    <source>
        <dbReference type="ARBA" id="ARBA00022729"/>
    </source>
</evidence>
<keyword evidence="3" id="KW-0472">Membrane</keyword>
<evidence type="ECO:0000256" key="1">
    <source>
        <dbReference type="ARBA" id="ARBA00004459"/>
    </source>
</evidence>
<dbReference type="PROSITE" id="PS51257">
    <property type="entry name" value="PROKAR_LIPOPROTEIN"/>
    <property type="match status" value="1"/>
</dbReference>
<keyword evidence="2" id="KW-0732">Signal</keyword>
<dbReference type="GO" id="GO:0009279">
    <property type="term" value="C:cell outer membrane"/>
    <property type="evidence" value="ECO:0007669"/>
    <property type="project" value="UniProtKB-SubCell"/>
</dbReference>
<protein>
    <submittedName>
        <fullName evidence="8">Lipoprotein</fullName>
    </submittedName>
</protein>
<evidence type="ECO:0000313" key="9">
    <source>
        <dbReference type="Proteomes" id="UP000739411"/>
    </source>
</evidence>
<feature type="compositionally biased region" description="Low complexity" evidence="7">
    <location>
        <begin position="26"/>
        <end position="47"/>
    </location>
</feature>
<evidence type="ECO:0000256" key="3">
    <source>
        <dbReference type="ARBA" id="ARBA00023136"/>
    </source>
</evidence>
<reference evidence="8 9" key="1">
    <citation type="submission" date="2020-10" db="EMBL/GenBank/DDBJ databases">
        <title>Connecting structure to function with the recovery of over 1000 high-quality activated sludge metagenome-assembled genomes encoding full-length rRNA genes using long-read sequencing.</title>
        <authorList>
            <person name="Singleton C.M."/>
            <person name="Petriglieri F."/>
            <person name="Kristensen J.M."/>
            <person name="Kirkegaard R.H."/>
            <person name="Michaelsen T.Y."/>
            <person name="Andersen M.H."/>
            <person name="Karst S.M."/>
            <person name="Dueholm M.S."/>
            <person name="Nielsen P.H."/>
            <person name="Albertsen M."/>
        </authorList>
    </citation>
    <scope>NUCLEOTIDE SEQUENCE [LARGE SCALE GENOMIC DNA]</scope>
    <source>
        <strain evidence="8">EsbW_18-Q3-R4-48_BATAC.463</strain>
    </source>
</reference>
<organism evidence="8 9">
    <name type="scientific">Candidatus Dechloromonas phosphorivorans</name>
    <dbReference type="NCBI Taxonomy" id="2899244"/>
    <lineage>
        <taxon>Bacteria</taxon>
        <taxon>Pseudomonadati</taxon>
        <taxon>Pseudomonadota</taxon>
        <taxon>Betaproteobacteria</taxon>
        <taxon>Rhodocyclales</taxon>
        <taxon>Azonexaceae</taxon>
        <taxon>Dechloromonas</taxon>
    </lineage>
</organism>
<dbReference type="NCBIfam" id="NF047847">
    <property type="entry name" value="SS_mature_LptM"/>
    <property type="match status" value="1"/>
</dbReference>
<dbReference type="Pfam" id="PF13627">
    <property type="entry name" value="LptM_cons"/>
    <property type="match status" value="1"/>
</dbReference>
<dbReference type="AlphaFoldDB" id="A0A935N1Q7"/>
<keyword evidence="4" id="KW-0564">Palmitate</keyword>
<evidence type="ECO:0000313" key="8">
    <source>
        <dbReference type="EMBL" id="MBK7413810.1"/>
    </source>
</evidence>
<keyword evidence="6 8" id="KW-0449">Lipoprotein</keyword>
<feature type="region of interest" description="Disordered" evidence="7">
    <location>
        <begin position="26"/>
        <end position="61"/>
    </location>
</feature>
<comment type="subcellular location">
    <subcellularLocation>
        <location evidence="1">Cell outer membrane</location>
        <topology evidence="1">Lipid-anchor</topology>
    </subcellularLocation>
</comment>
<evidence type="ECO:0000256" key="6">
    <source>
        <dbReference type="ARBA" id="ARBA00023288"/>
    </source>
</evidence>
<dbReference type="InterPro" id="IPR032831">
    <property type="entry name" value="LptM_cons"/>
</dbReference>
<accession>A0A935N1Q7</accession>
<dbReference type="Proteomes" id="UP000739411">
    <property type="component" value="Unassembled WGS sequence"/>
</dbReference>
<keyword evidence="5" id="KW-0998">Cell outer membrane</keyword>
<name>A0A935N1Q7_9RHOO</name>
<feature type="compositionally biased region" description="Basic and acidic residues" evidence="7">
    <location>
        <begin position="48"/>
        <end position="61"/>
    </location>
</feature>
<dbReference type="EMBL" id="JADJMS010000002">
    <property type="protein sequence ID" value="MBK7413810.1"/>
    <property type="molecule type" value="Genomic_DNA"/>
</dbReference>
<comment type="caution">
    <text evidence="8">The sequence shown here is derived from an EMBL/GenBank/DDBJ whole genome shotgun (WGS) entry which is preliminary data.</text>
</comment>
<evidence type="ECO:0000256" key="7">
    <source>
        <dbReference type="SAM" id="MobiDB-lite"/>
    </source>
</evidence>
<proteinExistence type="predicted"/>
<evidence type="ECO:0000256" key="5">
    <source>
        <dbReference type="ARBA" id="ARBA00023237"/>
    </source>
</evidence>
<gene>
    <name evidence="8" type="ORF">IPJ38_00380</name>
</gene>